<accession>A0A6G1Q9F6</accession>
<gene>
    <name evidence="1" type="ORF">EXN66_Car014731</name>
</gene>
<name>A0A6G1Q9F6_CHAAH</name>
<reference evidence="2" key="2">
    <citation type="submission" date="2019-02" db="EMBL/GenBank/DDBJ databases">
        <title>Opniocepnalus argus Var Kimnra genome.</title>
        <authorList>
            <person name="Zhou C."/>
            <person name="Xiao S."/>
        </authorList>
    </citation>
    <scope>NUCLEOTIDE SEQUENCE [LARGE SCALE GENOMIC DNA]</scope>
</reference>
<dbReference type="AlphaFoldDB" id="A0A6G1Q9F6"/>
<reference evidence="1 2" key="1">
    <citation type="submission" date="2019-02" db="EMBL/GenBank/DDBJ databases">
        <title>Opniocepnalus argus genome.</title>
        <authorList>
            <person name="Zhou C."/>
            <person name="Xiao S."/>
        </authorList>
    </citation>
    <scope>NUCLEOTIDE SEQUENCE [LARGE SCALE GENOMIC DNA]</scope>
    <source>
        <strain evidence="1">OARG1902GOOAL</strain>
        <tissue evidence="1">Muscle</tissue>
    </source>
</reference>
<evidence type="ECO:0000313" key="1">
    <source>
        <dbReference type="EMBL" id="KAF3699044.1"/>
    </source>
</evidence>
<dbReference type="Proteomes" id="UP000503349">
    <property type="component" value="Chromosome 14"/>
</dbReference>
<proteinExistence type="predicted"/>
<keyword evidence="2" id="KW-1185">Reference proteome</keyword>
<protein>
    <submittedName>
        <fullName evidence="1">Uncharacterized protein</fullName>
    </submittedName>
</protein>
<organism evidence="1 2">
    <name type="scientific">Channa argus</name>
    <name type="common">Northern snakehead</name>
    <name type="synonym">Ophicephalus argus</name>
    <dbReference type="NCBI Taxonomy" id="215402"/>
    <lineage>
        <taxon>Eukaryota</taxon>
        <taxon>Metazoa</taxon>
        <taxon>Chordata</taxon>
        <taxon>Craniata</taxon>
        <taxon>Vertebrata</taxon>
        <taxon>Euteleostomi</taxon>
        <taxon>Actinopterygii</taxon>
        <taxon>Neopterygii</taxon>
        <taxon>Teleostei</taxon>
        <taxon>Neoteleostei</taxon>
        <taxon>Acanthomorphata</taxon>
        <taxon>Anabantaria</taxon>
        <taxon>Anabantiformes</taxon>
        <taxon>Channoidei</taxon>
        <taxon>Channidae</taxon>
        <taxon>Channa</taxon>
    </lineage>
</organism>
<sequence length="52" mass="5921">MGKRDFTVDPEDCLQVIRCCSAKQTVSSVKAFNMIWTYTGRQCAKNEKCCIL</sequence>
<evidence type="ECO:0000313" key="2">
    <source>
        <dbReference type="Proteomes" id="UP000503349"/>
    </source>
</evidence>
<dbReference type="EMBL" id="CM015725">
    <property type="protein sequence ID" value="KAF3699044.1"/>
    <property type="molecule type" value="Genomic_DNA"/>
</dbReference>